<dbReference type="NCBIfam" id="TIGR00277">
    <property type="entry name" value="HDIG"/>
    <property type="match status" value="1"/>
</dbReference>
<gene>
    <name evidence="2" type="ORF">S01H4_11385</name>
</gene>
<organism evidence="2">
    <name type="scientific">marine sediment metagenome</name>
    <dbReference type="NCBI Taxonomy" id="412755"/>
    <lineage>
        <taxon>unclassified sequences</taxon>
        <taxon>metagenomes</taxon>
        <taxon>ecological metagenomes</taxon>
    </lineage>
</organism>
<feature type="domain" description="HD/PDEase" evidence="1">
    <location>
        <begin position="9"/>
        <end position="168"/>
    </location>
</feature>
<dbReference type="SMART" id="SM00471">
    <property type="entry name" value="HDc"/>
    <property type="match status" value="1"/>
</dbReference>
<sequence length="179" mass="19491">PLLKKMILEAPGTYHHSIVVGNLSETAAEEIGGNGLLARVGAIYHDIGKIKRPYFFTENQEAYKNIHDEMEPSLSALVIASHVKEGLELAKKNKLPKDIIDIIAQHHGTNLITYFFHRALKENGSDVDAVAEENYRYSGPKPQTKEAGIILLADSLEAATRSLTNPLAITATLAGPPVV</sequence>
<protein>
    <recommendedName>
        <fullName evidence="1">HD/PDEase domain-containing protein</fullName>
    </recommendedName>
</protein>
<dbReference type="SUPFAM" id="SSF109604">
    <property type="entry name" value="HD-domain/PDEase-like"/>
    <property type="match status" value="1"/>
</dbReference>
<evidence type="ECO:0000259" key="1">
    <source>
        <dbReference type="SMART" id="SM00471"/>
    </source>
</evidence>
<dbReference type="Gene3D" id="1.10.3210.10">
    <property type="entry name" value="Hypothetical protein af1432"/>
    <property type="match status" value="1"/>
</dbReference>
<dbReference type="AlphaFoldDB" id="X0YG03"/>
<feature type="non-terminal residue" evidence="2">
    <location>
        <position position="1"/>
    </location>
</feature>
<proteinExistence type="predicted"/>
<dbReference type="InterPro" id="IPR052722">
    <property type="entry name" value="PgpH_phosphodiesterase"/>
</dbReference>
<evidence type="ECO:0000313" key="2">
    <source>
        <dbReference type="EMBL" id="GAG54810.1"/>
    </source>
</evidence>
<dbReference type="InterPro" id="IPR003607">
    <property type="entry name" value="HD/PDEase_dom"/>
</dbReference>
<dbReference type="EMBL" id="BART01004585">
    <property type="protein sequence ID" value="GAG54810.1"/>
    <property type="molecule type" value="Genomic_DNA"/>
</dbReference>
<dbReference type="PANTHER" id="PTHR36442">
    <property type="entry name" value="CYCLIC-DI-AMP PHOSPHODIESTERASE PGPH"/>
    <property type="match status" value="1"/>
</dbReference>
<accession>X0YG03</accession>
<dbReference type="InterPro" id="IPR006674">
    <property type="entry name" value="HD_domain"/>
</dbReference>
<dbReference type="PANTHER" id="PTHR36442:SF1">
    <property type="entry name" value="CYCLIC-DI-AMP PHOSPHODIESTERASE PGPH"/>
    <property type="match status" value="1"/>
</dbReference>
<dbReference type="InterPro" id="IPR006675">
    <property type="entry name" value="HDIG_dom"/>
</dbReference>
<name>X0YG03_9ZZZZ</name>
<dbReference type="CDD" id="cd00077">
    <property type="entry name" value="HDc"/>
    <property type="match status" value="1"/>
</dbReference>
<comment type="caution">
    <text evidence="2">The sequence shown here is derived from an EMBL/GenBank/DDBJ whole genome shotgun (WGS) entry which is preliminary data.</text>
</comment>
<reference evidence="2" key="1">
    <citation type="journal article" date="2014" name="Front. Microbiol.">
        <title>High frequency of phylogenetically diverse reductive dehalogenase-homologous genes in deep subseafloor sedimentary metagenomes.</title>
        <authorList>
            <person name="Kawai M."/>
            <person name="Futagami T."/>
            <person name="Toyoda A."/>
            <person name="Takaki Y."/>
            <person name="Nishi S."/>
            <person name="Hori S."/>
            <person name="Arai W."/>
            <person name="Tsubouchi T."/>
            <person name="Morono Y."/>
            <person name="Uchiyama I."/>
            <person name="Ito T."/>
            <person name="Fujiyama A."/>
            <person name="Inagaki F."/>
            <person name="Takami H."/>
        </authorList>
    </citation>
    <scope>NUCLEOTIDE SEQUENCE</scope>
    <source>
        <strain evidence="2">Expedition CK06-06</strain>
    </source>
</reference>
<dbReference type="Pfam" id="PF01966">
    <property type="entry name" value="HD"/>
    <property type="match status" value="1"/>
</dbReference>